<dbReference type="eggNOG" id="arCOG01409">
    <property type="taxonomic scope" value="Archaea"/>
</dbReference>
<dbReference type="SUPFAM" id="SSF53756">
    <property type="entry name" value="UDP-Glycosyltransferase/glycogen phosphorylase"/>
    <property type="match status" value="1"/>
</dbReference>
<name>I3XR51_DESAM</name>
<sequence length="396" mass="45346">MRILFYTYYSRPWELQSGDDVRIHYITKAVKDNLGSIIVVYNLNHLVNKSTYMFKDGIVYVSIPRKSYRFIARLLRWKQQHDLNPLIKLTHYIDELLASIKLASIASQVKTLYIFGSMTLFSLFTRLLGNKNTTIIYDPLANYAQTLYLRSRHSKIELLRYGLYLALHKLQLKYSNYIVYPSKTDLENAKKMFNLKNTMIIPNPTPICYKSIEEYTKLRMKRKDFSKPYFVLLAGGKGKGNEEAVKATIGVFNKLPPNTFKLYITGPWQDLQKQVKNTEIGICGIVPEYKLKELLAIADYGLAPVFSHIAGSFLKVLAYVAAGLHVVTSPWGLQGINIGQLRGRQVFIVRNLNEYKETILKIISNPKIIHPNSLPSITVCRDASNINGLLELLKVL</sequence>
<dbReference type="KEGG" id="dfd:Desfe_0521"/>
<organism evidence="1 2">
    <name type="scientific">Desulfurococcus amylolyticus DSM 16532</name>
    <dbReference type="NCBI Taxonomy" id="768672"/>
    <lineage>
        <taxon>Archaea</taxon>
        <taxon>Thermoproteota</taxon>
        <taxon>Thermoprotei</taxon>
        <taxon>Desulfurococcales</taxon>
        <taxon>Desulfurococcaceae</taxon>
        <taxon>Desulfurococcus</taxon>
    </lineage>
</organism>
<dbReference type="Proteomes" id="UP000006175">
    <property type="component" value="Chromosome"/>
</dbReference>
<protein>
    <recommendedName>
        <fullName evidence="3">Glycosyl transferase group 1</fullName>
    </recommendedName>
</protein>
<keyword evidence="2" id="KW-1185">Reference proteome</keyword>
<evidence type="ECO:0000313" key="2">
    <source>
        <dbReference type="Proteomes" id="UP000006175"/>
    </source>
</evidence>
<accession>I3XR51</accession>
<proteinExistence type="predicted"/>
<dbReference type="AlphaFoldDB" id="I3XR51"/>
<gene>
    <name evidence="1" type="ORF">Desfe_0521</name>
</gene>
<dbReference type="Gene3D" id="3.40.50.2000">
    <property type="entry name" value="Glycogen Phosphorylase B"/>
    <property type="match status" value="1"/>
</dbReference>
<evidence type="ECO:0008006" key="3">
    <source>
        <dbReference type="Google" id="ProtNLM"/>
    </source>
</evidence>
<dbReference type="EMBL" id="CP003321">
    <property type="protein sequence ID" value="AFL66425.1"/>
    <property type="molecule type" value="Genomic_DNA"/>
</dbReference>
<reference evidence="1 2" key="1">
    <citation type="journal article" date="2012" name="J. Bacteriol.">
        <title>Complete Genome Sequence of Desulfurococcus fermentans, a Hyperthermophilic Cellulolytic Crenarchaeon Isolated from a Freshwater Hot Spring in Kamchatka, Russia.</title>
        <authorList>
            <person name="Susanti D."/>
            <person name="Johnson E.F."/>
            <person name="Rodriguez J.R."/>
            <person name="Anderson I."/>
            <person name="Perevalova A.A."/>
            <person name="Kyrpides N."/>
            <person name="Lucas S."/>
            <person name="Han J."/>
            <person name="Lapidus A."/>
            <person name="Cheng J.F."/>
            <person name="Goodwin L."/>
            <person name="Pitluck S."/>
            <person name="Mavrommatis K."/>
            <person name="Peters L."/>
            <person name="Land M.L."/>
            <person name="Hauser L."/>
            <person name="Gopalan V."/>
            <person name="Chan P.P."/>
            <person name="Lowe T.M."/>
            <person name="Atomi H."/>
            <person name="Bonch-Osmolovskaya E.A."/>
            <person name="Woyke T."/>
            <person name="Mukhopadhyay B."/>
        </authorList>
    </citation>
    <scope>NUCLEOTIDE SEQUENCE [LARGE SCALE GENOMIC DNA]</scope>
    <source>
        <strain evidence="1 2">DSM 16532</strain>
    </source>
</reference>
<evidence type="ECO:0000313" key="1">
    <source>
        <dbReference type="EMBL" id="AFL66425.1"/>
    </source>
</evidence>
<dbReference type="HOGENOM" id="CLU_695604_0_0_2"/>
<dbReference type="Pfam" id="PF13692">
    <property type="entry name" value="Glyco_trans_1_4"/>
    <property type="match status" value="1"/>
</dbReference>